<evidence type="ECO:0000256" key="2">
    <source>
        <dbReference type="ARBA" id="ARBA00000967"/>
    </source>
</evidence>
<comment type="similarity">
    <text evidence="3 8">Belongs to the peptidase M17 family.</text>
</comment>
<evidence type="ECO:0000256" key="3">
    <source>
        <dbReference type="ARBA" id="ARBA00009528"/>
    </source>
</evidence>
<feature type="active site" evidence="8">
    <location>
        <position position="326"/>
    </location>
</feature>
<feature type="binding site" evidence="8">
    <location>
        <position position="245"/>
    </location>
    <ligand>
        <name>Mn(2+)</name>
        <dbReference type="ChEBI" id="CHEBI:29035"/>
        <label>2</label>
    </ligand>
</feature>
<comment type="caution">
    <text evidence="10">The sequence shown here is derived from an EMBL/GenBank/DDBJ whole genome shotgun (WGS) entry which is preliminary data.</text>
</comment>
<proteinExistence type="inferred from homology"/>
<dbReference type="PROSITE" id="PS00631">
    <property type="entry name" value="CYTOSOL_AP"/>
    <property type="match status" value="1"/>
</dbReference>
<dbReference type="PANTHER" id="PTHR11963:SF23">
    <property type="entry name" value="CYTOSOL AMINOPEPTIDASE"/>
    <property type="match status" value="1"/>
</dbReference>
<feature type="binding site" evidence="8">
    <location>
        <position position="324"/>
    </location>
    <ligand>
        <name>Mn(2+)</name>
        <dbReference type="ChEBI" id="CHEBI:29035"/>
        <label>2</label>
    </ligand>
</feature>
<evidence type="ECO:0000256" key="8">
    <source>
        <dbReference type="HAMAP-Rule" id="MF_00181"/>
    </source>
</evidence>
<evidence type="ECO:0000259" key="9">
    <source>
        <dbReference type="PROSITE" id="PS00631"/>
    </source>
</evidence>
<dbReference type="GO" id="GO:0030145">
    <property type="term" value="F:manganese ion binding"/>
    <property type="evidence" value="ECO:0007669"/>
    <property type="project" value="UniProtKB-UniRule"/>
</dbReference>
<feature type="binding site" evidence="8">
    <location>
        <position position="240"/>
    </location>
    <ligand>
        <name>Mn(2+)</name>
        <dbReference type="ChEBI" id="CHEBI:29035"/>
        <label>2</label>
    </ligand>
</feature>
<dbReference type="EC" id="3.4.11.10" evidence="8"/>
<feature type="binding site" evidence="8">
    <location>
        <position position="245"/>
    </location>
    <ligand>
        <name>Mn(2+)</name>
        <dbReference type="ChEBI" id="CHEBI:29035"/>
        <label>1</label>
    </ligand>
</feature>
<dbReference type="InterPro" id="IPR043472">
    <property type="entry name" value="Macro_dom-like"/>
</dbReference>
<sequence>MQFHLHSATLPADQAARLFLCTAAPADETAALLYGTLTESEPFAAARTPANGSFADTAVLKLDNTGHDTLAKAFRHAAGWAQKQPVLAIDLSAFSAAELADALNVLTIALGEAVYRFDRFKKTAKPAALQQADFYSPAADQSAQDALGRAQALLHGINLCKDLGNTAGNICTPAYLADTARAEAQAAGASAKILGADYIREHMGSFWSVAKGSAQEPRLIELSYFGAPDKNAAPVVLVGKGVTFDSGGISLKPGAEMDEMKFDMCGAASVIGTFIAAARAKLPINLIAVAPACENMPDAAANKPGDIVTAMDGTTIEVLNTDAEGRLILCDALTYTAQFKPAALIDVATLTGACVIALGSAASGLVANNQELADSLLAAARQSGDKAWQLPLFEEYSEQLKSNFADLQNIGGRPAGTLTAAAFLAHFTQEQTWAHLDIAGTAWKSGKEKGATGRPVPLLWQYLCNLAGV</sequence>
<dbReference type="CDD" id="cd00433">
    <property type="entry name" value="Peptidase_M17"/>
    <property type="match status" value="1"/>
</dbReference>
<dbReference type="Gene3D" id="3.40.220.10">
    <property type="entry name" value="Leucine Aminopeptidase, subunit E, domain 1"/>
    <property type="match status" value="1"/>
</dbReference>
<dbReference type="GO" id="GO:0070006">
    <property type="term" value="F:metalloaminopeptidase activity"/>
    <property type="evidence" value="ECO:0007669"/>
    <property type="project" value="InterPro"/>
</dbReference>
<evidence type="ECO:0000313" key="11">
    <source>
        <dbReference type="Proteomes" id="UP000078003"/>
    </source>
</evidence>
<dbReference type="InterPro" id="IPR011356">
    <property type="entry name" value="Leucine_aapep/pepB"/>
</dbReference>
<evidence type="ECO:0000256" key="7">
    <source>
        <dbReference type="ARBA" id="ARBA00023211"/>
    </source>
</evidence>
<dbReference type="GO" id="GO:0006508">
    <property type="term" value="P:proteolysis"/>
    <property type="evidence" value="ECO:0007669"/>
    <property type="project" value="UniProtKB-KW"/>
</dbReference>
<dbReference type="Gene3D" id="3.40.630.10">
    <property type="entry name" value="Zn peptidases"/>
    <property type="match status" value="1"/>
</dbReference>
<evidence type="ECO:0000256" key="4">
    <source>
        <dbReference type="ARBA" id="ARBA00022438"/>
    </source>
</evidence>
<organism evidence="10 11">
    <name type="scientific">Eikenella corrodens</name>
    <dbReference type="NCBI Taxonomy" id="539"/>
    <lineage>
        <taxon>Bacteria</taxon>
        <taxon>Pseudomonadati</taxon>
        <taxon>Pseudomonadota</taxon>
        <taxon>Betaproteobacteria</taxon>
        <taxon>Neisseriales</taxon>
        <taxon>Neisseriaceae</taxon>
        <taxon>Eikenella</taxon>
    </lineage>
</organism>
<comment type="catalytic activity">
    <reaction evidence="1 8">
        <text>Release of an N-terminal amino acid, Xaa-|-Yaa-, in which Xaa is preferably Leu, but may be other amino acids including Pro although not Arg or Lys, and Yaa may be Pro. Amino acid amides and methyl esters are also readily hydrolyzed, but rates on arylamides are exceedingly low.</text>
        <dbReference type="EC" id="3.4.11.1"/>
    </reaction>
</comment>
<dbReference type="RefSeq" id="WP_064104797.1">
    <property type="nucleotide sequence ID" value="NZ_LXSF01000012.1"/>
</dbReference>
<comment type="cofactor">
    <cofactor evidence="8">
        <name>Mn(2+)</name>
        <dbReference type="ChEBI" id="CHEBI:29035"/>
    </cofactor>
    <text evidence="8">Binds 2 manganese ions per subunit.</text>
</comment>
<dbReference type="HAMAP" id="MF_00181">
    <property type="entry name" value="Cytosol_peptidase_M17"/>
    <property type="match status" value="1"/>
</dbReference>
<keyword evidence="4 8" id="KW-0031">Aminopeptidase</keyword>
<dbReference type="PRINTS" id="PR00481">
    <property type="entry name" value="LAMNOPPTDASE"/>
</dbReference>
<keyword evidence="5 8" id="KW-0645">Protease</keyword>
<dbReference type="SUPFAM" id="SSF53187">
    <property type="entry name" value="Zn-dependent exopeptidases"/>
    <property type="match status" value="1"/>
</dbReference>
<comment type="catalytic activity">
    <reaction evidence="2 8">
        <text>Release of an N-terminal amino acid, preferentially leucine, but not glutamic or aspartic acids.</text>
        <dbReference type="EC" id="3.4.11.10"/>
    </reaction>
</comment>
<feature type="active site" evidence="8">
    <location>
        <position position="252"/>
    </location>
</feature>
<dbReference type="InterPro" id="IPR000819">
    <property type="entry name" value="Peptidase_M17_C"/>
</dbReference>
<evidence type="ECO:0000256" key="6">
    <source>
        <dbReference type="ARBA" id="ARBA00022801"/>
    </source>
</evidence>
<comment type="subcellular location">
    <subcellularLocation>
        <location evidence="8">Cytoplasm</location>
    </subcellularLocation>
</comment>
<protein>
    <recommendedName>
        <fullName evidence="8">Probable cytosol aminopeptidase</fullName>
        <ecNumber evidence="8">3.4.11.1</ecNumber>
    </recommendedName>
    <alternativeName>
        <fullName evidence="8">Leucine aminopeptidase</fullName>
        <shortName evidence="8">LAP</shortName>
        <ecNumber evidence="8">3.4.11.10</ecNumber>
    </alternativeName>
    <alternativeName>
        <fullName evidence="8">Leucyl aminopeptidase</fullName>
    </alternativeName>
</protein>
<feature type="binding site" evidence="8">
    <location>
        <position position="263"/>
    </location>
    <ligand>
        <name>Mn(2+)</name>
        <dbReference type="ChEBI" id="CHEBI:29035"/>
        <label>2</label>
    </ligand>
</feature>
<comment type="function">
    <text evidence="8">Presumably involved in the processing and regular turnover of intracellular proteins. Catalyzes the removal of unsubstituted N-terminal amino acids from various peptides.</text>
</comment>
<dbReference type="InterPro" id="IPR023042">
    <property type="entry name" value="Peptidase_M17_leu_NH2_pept"/>
</dbReference>
<dbReference type="Proteomes" id="UP000078003">
    <property type="component" value="Unassembled WGS sequence"/>
</dbReference>
<dbReference type="GO" id="GO:0005737">
    <property type="term" value="C:cytoplasm"/>
    <property type="evidence" value="ECO:0007669"/>
    <property type="project" value="UniProtKB-SubCell"/>
</dbReference>
<feature type="binding site" evidence="8">
    <location>
        <position position="324"/>
    </location>
    <ligand>
        <name>Mn(2+)</name>
        <dbReference type="ChEBI" id="CHEBI:29035"/>
        <label>1</label>
    </ligand>
</feature>
<dbReference type="EC" id="3.4.11.1" evidence="8"/>
<keyword evidence="8" id="KW-0479">Metal-binding</keyword>
<dbReference type="AlphaFoldDB" id="A0A1A9RAG5"/>
<evidence type="ECO:0000313" key="10">
    <source>
        <dbReference type="EMBL" id="OAM15544.1"/>
    </source>
</evidence>
<feature type="domain" description="Cytosol aminopeptidase" evidence="9">
    <location>
        <begin position="320"/>
        <end position="327"/>
    </location>
</feature>
<evidence type="ECO:0000256" key="5">
    <source>
        <dbReference type="ARBA" id="ARBA00022670"/>
    </source>
</evidence>
<keyword evidence="8" id="KW-0963">Cytoplasm</keyword>
<dbReference type="EMBL" id="LXSF01000012">
    <property type="protein sequence ID" value="OAM15544.1"/>
    <property type="molecule type" value="Genomic_DNA"/>
</dbReference>
<keyword evidence="6 8" id="KW-0378">Hydrolase</keyword>
<dbReference type="Pfam" id="PF00883">
    <property type="entry name" value="Peptidase_M17"/>
    <property type="match status" value="1"/>
</dbReference>
<accession>A0A1A9RAG5</accession>
<dbReference type="PANTHER" id="PTHR11963">
    <property type="entry name" value="LEUCINE AMINOPEPTIDASE-RELATED"/>
    <property type="match status" value="1"/>
</dbReference>
<name>A0A1A9RAG5_EIKCO</name>
<dbReference type="NCBIfam" id="NF002074">
    <property type="entry name" value="PRK00913.1-4"/>
    <property type="match status" value="1"/>
</dbReference>
<reference evidence="11" key="1">
    <citation type="submission" date="2016-05" db="EMBL/GenBank/DDBJ databases">
        <title>Draft genome of Corynebacterium afermentans subsp. afermentans LCDC 88199T.</title>
        <authorList>
            <person name="Bernier A.-M."/>
            <person name="Bernard K."/>
        </authorList>
    </citation>
    <scope>NUCLEOTIDE SEQUENCE [LARGE SCALE GENOMIC DNA]</scope>
    <source>
        <strain evidence="11">NML01-0328</strain>
    </source>
</reference>
<feature type="binding site" evidence="8">
    <location>
        <position position="322"/>
    </location>
    <ligand>
        <name>Mn(2+)</name>
        <dbReference type="ChEBI" id="CHEBI:29035"/>
        <label>1</label>
    </ligand>
</feature>
<gene>
    <name evidence="8" type="primary">pepA</name>
    <name evidence="10" type="ORF">A7P85_10265</name>
</gene>
<evidence type="ECO:0000256" key="1">
    <source>
        <dbReference type="ARBA" id="ARBA00000135"/>
    </source>
</evidence>
<keyword evidence="7 8" id="KW-0464">Manganese</keyword>